<evidence type="ECO:0000313" key="3">
    <source>
        <dbReference type="Proteomes" id="UP001345013"/>
    </source>
</evidence>
<reference evidence="2 3" key="1">
    <citation type="submission" date="2023-08" db="EMBL/GenBank/DDBJ databases">
        <title>Black Yeasts Isolated from many extreme environments.</title>
        <authorList>
            <person name="Coleine C."/>
            <person name="Stajich J.E."/>
            <person name="Selbmann L."/>
        </authorList>
    </citation>
    <scope>NUCLEOTIDE SEQUENCE [LARGE SCALE GENOMIC DNA]</scope>
    <source>
        <strain evidence="2 3">CCFEE 5885</strain>
    </source>
</reference>
<name>A0ABR0KNQ8_9EURO</name>
<keyword evidence="1" id="KW-0732">Signal</keyword>
<feature type="chain" id="PRO_5045757565" evidence="1">
    <location>
        <begin position="20"/>
        <end position="249"/>
    </location>
</feature>
<keyword evidence="3" id="KW-1185">Reference proteome</keyword>
<organism evidence="2 3">
    <name type="scientific">Lithohypha guttulata</name>
    <dbReference type="NCBI Taxonomy" id="1690604"/>
    <lineage>
        <taxon>Eukaryota</taxon>
        <taxon>Fungi</taxon>
        <taxon>Dikarya</taxon>
        <taxon>Ascomycota</taxon>
        <taxon>Pezizomycotina</taxon>
        <taxon>Eurotiomycetes</taxon>
        <taxon>Chaetothyriomycetidae</taxon>
        <taxon>Chaetothyriales</taxon>
        <taxon>Trichomeriaceae</taxon>
        <taxon>Lithohypha</taxon>
    </lineage>
</organism>
<dbReference type="EMBL" id="JAVRRG010000003">
    <property type="protein sequence ID" value="KAK5102186.1"/>
    <property type="molecule type" value="Genomic_DNA"/>
</dbReference>
<comment type="caution">
    <text evidence="2">The sequence shown here is derived from an EMBL/GenBank/DDBJ whole genome shotgun (WGS) entry which is preliminary data.</text>
</comment>
<dbReference type="Proteomes" id="UP001345013">
    <property type="component" value="Unassembled WGS sequence"/>
</dbReference>
<proteinExistence type="predicted"/>
<gene>
    <name evidence="2" type="ORF">LTR24_000418</name>
</gene>
<evidence type="ECO:0000256" key="1">
    <source>
        <dbReference type="SAM" id="SignalP"/>
    </source>
</evidence>
<protein>
    <submittedName>
        <fullName evidence="2">Uncharacterized protein</fullName>
    </submittedName>
</protein>
<feature type="signal peptide" evidence="1">
    <location>
        <begin position="1"/>
        <end position="19"/>
    </location>
</feature>
<accession>A0ABR0KNQ8</accession>
<sequence length="249" mass="26953">MSCLRLSALLTVVIHIATSTPTPTPTPKDILVRLPPSLDPAANTSDHPKFTLPPTYWQSGNWKVTYTSSASYRTLINMQFDSYPVLPSCTAPSPSACPPGTFPGQLVDMTSYNLPNTTNTSSVINTAFGYDTPRRLNEPSLGPGRNGVYDFRGTGPLNSTTNSWEIVAWGKDENRDDWWVLYETPATGPDPQAAAISIESRVETGPTQAVLSGVKERLKSLGNEELSELVDRIGPIAVEACQQNEGLIA</sequence>
<evidence type="ECO:0000313" key="2">
    <source>
        <dbReference type="EMBL" id="KAK5102186.1"/>
    </source>
</evidence>